<dbReference type="PATRIC" id="fig|1807.14.peg.2150"/>
<dbReference type="NCBIfam" id="TIGR03086">
    <property type="entry name" value="TIGR03086 family metal-binding protein"/>
    <property type="match status" value="1"/>
</dbReference>
<accession>A0A0J6YXC0</accession>
<feature type="domain" description="Mycothiol-dependent maleylpyruvate isomerase metal-binding" evidence="1">
    <location>
        <begin position="14"/>
        <end position="134"/>
    </location>
</feature>
<sequence length="196" mass="20516">MIRVSTDMIDMTSACAGTADLVRAVGDDELAGPTPCSEMSVAALVSHLGGLAAAFTAAAAKEFCELTDTPPEVSDQLDDGWRTSYPERLTAMAAAWNDPAAWEGMSRAGGVDFPGEVGGRIALTEVVVHGWDLARAVGRPYAVDDDVLRAVLPHVTEFAAGPPVEGLFAAVVPVNDDAPLLDRVIALTGRDPAWTR</sequence>
<protein>
    <recommendedName>
        <fullName evidence="1">Mycothiol-dependent maleylpyruvate isomerase metal-binding domain-containing protein</fullName>
    </recommendedName>
</protein>
<dbReference type="Proteomes" id="UP000036313">
    <property type="component" value="Unassembled WGS sequence"/>
</dbReference>
<dbReference type="SUPFAM" id="SSF109854">
    <property type="entry name" value="DinB/YfiT-like putative metalloenzymes"/>
    <property type="match status" value="1"/>
</dbReference>
<name>A0A0J6YXC0_9MYCO</name>
<dbReference type="InterPro" id="IPR034660">
    <property type="entry name" value="DinB/YfiT-like"/>
</dbReference>
<comment type="caution">
    <text evidence="2">The sequence shown here is derived from an EMBL/GenBank/DDBJ whole genome shotgun (WGS) entry which is preliminary data.</text>
</comment>
<gene>
    <name evidence="2" type="ORF">MOBUDSM44075_02131</name>
</gene>
<proteinExistence type="predicted"/>
<dbReference type="Gene3D" id="1.20.120.450">
    <property type="entry name" value="dinb family like domain"/>
    <property type="match status" value="1"/>
</dbReference>
<dbReference type="EMBL" id="JYNU01000011">
    <property type="protein sequence ID" value="KMO77091.1"/>
    <property type="molecule type" value="Genomic_DNA"/>
</dbReference>
<organism evidence="2 3">
    <name type="scientific">Mycolicibacterium obuense</name>
    <dbReference type="NCBI Taxonomy" id="1807"/>
    <lineage>
        <taxon>Bacteria</taxon>
        <taxon>Bacillati</taxon>
        <taxon>Actinomycetota</taxon>
        <taxon>Actinomycetes</taxon>
        <taxon>Mycobacteriales</taxon>
        <taxon>Mycobacteriaceae</taxon>
        <taxon>Mycolicibacterium</taxon>
    </lineage>
</organism>
<reference evidence="2 3" key="1">
    <citation type="journal article" date="2015" name="Genome Biol. Evol.">
        <title>Characterization of Three Mycobacterium spp. with Potential Use in Bioremediation by Genome Sequencing and Comparative Genomics.</title>
        <authorList>
            <person name="Das S."/>
            <person name="Pettersson B.M."/>
            <person name="Behra P.R."/>
            <person name="Ramesh M."/>
            <person name="Dasgupta S."/>
            <person name="Bhattacharya A."/>
            <person name="Kirsebom L.A."/>
        </authorList>
    </citation>
    <scope>NUCLEOTIDE SEQUENCE [LARGE SCALE GENOMIC DNA]</scope>
    <source>
        <strain evidence="2 3">DSM 44075</strain>
    </source>
</reference>
<dbReference type="Pfam" id="PF11716">
    <property type="entry name" value="MDMPI_N"/>
    <property type="match status" value="1"/>
</dbReference>
<dbReference type="InterPro" id="IPR017517">
    <property type="entry name" value="Maleyloyr_isom"/>
</dbReference>
<dbReference type="InterPro" id="IPR024344">
    <property type="entry name" value="MDMPI_metal-binding"/>
</dbReference>
<dbReference type="NCBIfam" id="TIGR03083">
    <property type="entry name" value="maleylpyruvate isomerase family mycothiol-dependent enzyme"/>
    <property type="match status" value="1"/>
</dbReference>
<evidence type="ECO:0000313" key="2">
    <source>
        <dbReference type="EMBL" id="KMO77091.1"/>
    </source>
</evidence>
<dbReference type="AlphaFoldDB" id="A0A0J6YXC0"/>
<evidence type="ECO:0000259" key="1">
    <source>
        <dbReference type="Pfam" id="PF11716"/>
    </source>
</evidence>
<dbReference type="InterPro" id="IPR017520">
    <property type="entry name" value="CHP03086"/>
</dbReference>
<evidence type="ECO:0000313" key="3">
    <source>
        <dbReference type="Proteomes" id="UP000036313"/>
    </source>
</evidence>
<dbReference type="GO" id="GO:0046872">
    <property type="term" value="F:metal ion binding"/>
    <property type="evidence" value="ECO:0007669"/>
    <property type="project" value="InterPro"/>
</dbReference>